<evidence type="ECO:0000256" key="1">
    <source>
        <dbReference type="SAM" id="MobiDB-lite"/>
    </source>
</evidence>
<dbReference type="InterPro" id="IPR011705">
    <property type="entry name" value="BACK"/>
</dbReference>
<feature type="compositionally biased region" description="Acidic residues" evidence="1">
    <location>
        <begin position="559"/>
        <end position="570"/>
    </location>
</feature>
<feature type="domain" description="BTB" evidence="2">
    <location>
        <begin position="39"/>
        <end position="267"/>
    </location>
</feature>
<accession>A0A6G0TH63</accession>
<dbReference type="CDD" id="cd18507">
    <property type="entry name" value="BACK_GPRS_like"/>
    <property type="match status" value="1"/>
</dbReference>
<feature type="region of interest" description="Disordered" evidence="1">
    <location>
        <begin position="417"/>
        <end position="570"/>
    </location>
</feature>
<feature type="compositionally biased region" description="Basic residues" evidence="1">
    <location>
        <begin position="502"/>
        <end position="515"/>
    </location>
</feature>
<gene>
    <name evidence="3" type="ORF">AGLY_009690</name>
</gene>
<feature type="compositionally biased region" description="Basic residues" evidence="1">
    <location>
        <begin position="522"/>
        <end position="542"/>
    </location>
</feature>
<proteinExistence type="predicted"/>
<feature type="compositionally biased region" description="Polar residues" evidence="1">
    <location>
        <begin position="158"/>
        <end position="169"/>
    </location>
</feature>
<feature type="region of interest" description="Disordered" evidence="1">
    <location>
        <begin position="144"/>
        <end position="169"/>
    </location>
</feature>
<dbReference type="PANTHER" id="PTHR24410">
    <property type="entry name" value="HL07962P-RELATED"/>
    <property type="match status" value="1"/>
</dbReference>
<dbReference type="InterPro" id="IPR000210">
    <property type="entry name" value="BTB/POZ_dom"/>
</dbReference>
<reference evidence="3 4" key="1">
    <citation type="submission" date="2019-08" db="EMBL/GenBank/DDBJ databases">
        <title>The genome of the soybean aphid Biotype 1, its phylome, world population structure and adaptation to the North American continent.</title>
        <authorList>
            <person name="Giordano R."/>
            <person name="Donthu R.K."/>
            <person name="Hernandez A.G."/>
            <person name="Wright C.L."/>
            <person name="Zimin A.V."/>
        </authorList>
    </citation>
    <scope>NUCLEOTIDE SEQUENCE [LARGE SCALE GENOMIC DNA]</scope>
    <source>
        <tissue evidence="3">Whole aphids</tissue>
    </source>
</reference>
<dbReference type="InterPro" id="IPR011333">
    <property type="entry name" value="SKP1/BTB/POZ_sf"/>
</dbReference>
<dbReference type="Pfam" id="PF07707">
    <property type="entry name" value="BACK"/>
    <property type="match status" value="1"/>
</dbReference>
<protein>
    <recommendedName>
        <fullName evidence="2">BTB domain-containing protein</fullName>
    </recommendedName>
</protein>
<dbReference type="SUPFAM" id="SSF54695">
    <property type="entry name" value="POZ domain"/>
    <property type="match status" value="1"/>
</dbReference>
<dbReference type="SMART" id="SM00225">
    <property type="entry name" value="BTB"/>
    <property type="match status" value="1"/>
</dbReference>
<organism evidence="3 4">
    <name type="scientific">Aphis glycines</name>
    <name type="common">Soybean aphid</name>
    <dbReference type="NCBI Taxonomy" id="307491"/>
    <lineage>
        <taxon>Eukaryota</taxon>
        <taxon>Metazoa</taxon>
        <taxon>Ecdysozoa</taxon>
        <taxon>Arthropoda</taxon>
        <taxon>Hexapoda</taxon>
        <taxon>Insecta</taxon>
        <taxon>Pterygota</taxon>
        <taxon>Neoptera</taxon>
        <taxon>Paraneoptera</taxon>
        <taxon>Hemiptera</taxon>
        <taxon>Sternorrhyncha</taxon>
        <taxon>Aphidomorpha</taxon>
        <taxon>Aphidoidea</taxon>
        <taxon>Aphididae</taxon>
        <taxon>Aphidini</taxon>
        <taxon>Aphis</taxon>
        <taxon>Aphis</taxon>
    </lineage>
</organism>
<dbReference type="AlphaFoldDB" id="A0A6G0TH63"/>
<name>A0A6G0TH63_APHGL</name>
<dbReference type="Gene3D" id="1.25.40.420">
    <property type="match status" value="1"/>
</dbReference>
<dbReference type="Pfam" id="PF00651">
    <property type="entry name" value="BTB"/>
    <property type="match status" value="1"/>
</dbReference>
<comment type="caution">
    <text evidence="3">The sequence shown here is derived from an EMBL/GenBank/DDBJ whole genome shotgun (WGS) entry which is preliminary data.</text>
</comment>
<dbReference type="Gene3D" id="3.30.710.10">
    <property type="entry name" value="Potassium Channel Kv1.1, Chain A"/>
    <property type="match status" value="1"/>
</dbReference>
<evidence type="ECO:0000313" key="3">
    <source>
        <dbReference type="EMBL" id="KAE9532609.1"/>
    </source>
</evidence>
<dbReference type="EMBL" id="VYZN01000038">
    <property type="protein sequence ID" value="KAE9532609.1"/>
    <property type="molecule type" value="Genomic_DNA"/>
</dbReference>
<feature type="compositionally biased region" description="Low complexity" evidence="1">
    <location>
        <begin position="545"/>
        <end position="558"/>
    </location>
</feature>
<dbReference type="PANTHER" id="PTHR24410:SF46">
    <property type="entry name" value="SERINE-ENRICHED PROTEIN"/>
    <property type="match status" value="1"/>
</dbReference>
<evidence type="ECO:0000313" key="4">
    <source>
        <dbReference type="Proteomes" id="UP000475862"/>
    </source>
</evidence>
<evidence type="ECO:0000259" key="2">
    <source>
        <dbReference type="SMART" id="SM00225"/>
    </source>
</evidence>
<feature type="compositionally biased region" description="Low complexity" evidence="1">
    <location>
        <begin position="144"/>
        <end position="157"/>
    </location>
</feature>
<sequence length="570" mass="62117">MEQQYPVTTTSTAMDETLFEYKGGLADDLKFLAAIPEVCDVTFLVGETREPVCAVKAILAARSRGSLDIKNKIDPMDNLVFYKMLYDTNGKQLQHQQHSIVGSSSKRSGGLIKQLSGAASGNQNPQQQNRLRMLLKRSSEPLIQHNHQQQYQSRQQQKSPPNRNSIKNNSKMVVAGSNASTSWSKYKRGSAVGTAATAISNVGSVTSPTVIVIEEFDADVFRQLVEYVHTGCVTLQPRTLLGVLNAADCYGLDELRAACTGFADTGGGITVDTACALLASAERYIHYKCTKSLVQKVLEFVDVNGGRVLTLGSFTLLPQHVVRLILSRDELRADELTKFQAALMWAKKYAADAADNNNADSEDADWRSLFREHFAPIIQYHKIAASVILEEIMPLGVVPDRDLLSALAYQADPNSVRLDSISGAGDRDQLRCGRRRTRSMSVQSGGAGGDEDDMQSGYHQVSVAAGPSTTSIGGIGLGHQPPATPTLSSGGSGGSADVVGRHNQRPPPPRRRRRTSSSAHQHQGHQKPHYHHHHHHHYRPLNRHNLSSDSTNSRSCCTSDDDSADDLTSS</sequence>
<keyword evidence="4" id="KW-1185">Reference proteome</keyword>
<dbReference type="Proteomes" id="UP000475862">
    <property type="component" value="Unassembled WGS sequence"/>
</dbReference>
<dbReference type="InterPro" id="IPR051481">
    <property type="entry name" value="BTB-POZ/Galectin-3-binding"/>
</dbReference>
<dbReference type="OrthoDB" id="6359816at2759"/>